<keyword evidence="2" id="KW-1185">Reference proteome</keyword>
<dbReference type="EMBL" id="CAJVQC010101203">
    <property type="protein sequence ID" value="CAG8831331.1"/>
    <property type="molecule type" value="Genomic_DNA"/>
</dbReference>
<reference evidence="1" key="1">
    <citation type="submission" date="2021-06" db="EMBL/GenBank/DDBJ databases">
        <authorList>
            <person name="Kallberg Y."/>
            <person name="Tangrot J."/>
            <person name="Rosling A."/>
        </authorList>
    </citation>
    <scope>NUCLEOTIDE SEQUENCE</scope>
    <source>
        <strain evidence="1">MA461A</strain>
    </source>
</reference>
<name>A0ACA9S9X3_9GLOM</name>
<evidence type="ECO:0000313" key="1">
    <source>
        <dbReference type="EMBL" id="CAG8831331.1"/>
    </source>
</evidence>
<feature type="non-terminal residue" evidence="1">
    <location>
        <position position="40"/>
    </location>
</feature>
<comment type="caution">
    <text evidence="1">The sequence shown here is derived from an EMBL/GenBank/DDBJ whole genome shotgun (WGS) entry which is preliminary data.</text>
</comment>
<gene>
    <name evidence="1" type="ORF">RPERSI_LOCUS28105</name>
</gene>
<organism evidence="1 2">
    <name type="scientific">Racocetra persica</name>
    <dbReference type="NCBI Taxonomy" id="160502"/>
    <lineage>
        <taxon>Eukaryota</taxon>
        <taxon>Fungi</taxon>
        <taxon>Fungi incertae sedis</taxon>
        <taxon>Mucoromycota</taxon>
        <taxon>Glomeromycotina</taxon>
        <taxon>Glomeromycetes</taxon>
        <taxon>Diversisporales</taxon>
        <taxon>Gigasporaceae</taxon>
        <taxon>Racocetra</taxon>
    </lineage>
</organism>
<evidence type="ECO:0000313" key="2">
    <source>
        <dbReference type="Proteomes" id="UP000789920"/>
    </source>
</evidence>
<feature type="non-terminal residue" evidence="1">
    <location>
        <position position="1"/>
    </location>
</feature>
<proteinExistence type="predicted"/>
<protein>
    <submittedName>
        <fullName evidence="1">9083_t:CDS:1</fullName>
    </submittedName>
</protein>
<sequence>IYEVSDNDKIIEELVELYKKLLEVQDNNYKDDDDSTEPLI</sequence>
<accession>A0ACA9S9X3</accession>
<dbReference type="Proteomes" id="UP000789920">
    <property type="component" value="Unassembled WGS sequence"/>
</dbReference>